<reference evidence="3" key="2">
    <citation type="submission" date="2016-02" db="EMBL/GenBank/DDBJ databases">
        <title>Draft genome sequence of five rapidly growing Mycobacterium species.</title>
        <authorList>
            <person name="Katahira K."/>
            <person name="Gotou Y."/>
            <person name="Iida K."/>
            <person name="Ogura Y."/>
            <person name="Hayashi T."/>
        </authorList>
    </citation>
    <scope>NUCLEOTIDE SEQUENCE [LARGE SCALE GENOMIC DNA]</scope>
    <source>
        <strain evidence="3">JCM15298</strain>
    </source>
</reference>
<evidence type="ECO:0000313" key="3">
    <source>
        <dbReference type="Proteomes" id="UP000069443"/>
    </source>
</evidence>
<proteinExistence type="predicted"/>
<accession>A0A117IBH5</accession>
<organism evidence="2 3">
    <name type="scientific">Mycolicibacterium canariasense</name>
    <name type="common">Mycobacterium canariasense</name>
    <dbReference type="NCBI Taxonomy" id="228230"/>
    <lineage>
        <taxon>Bacteria</taxon>
        <taxon>Bacillati</taxon>
        <taxon>Actinomycetota</taxon>
        <taxon>Actinomycetes</taxon>
        <taxon>Mycobacteriales</taxon>
        <taxon>Mycobacteriaceae</taxon>
        <taxon>Mycolicibacterium</taxon>
    </lineage>
</organism>
<keyword evidence="3" id="KW-1185">Reference proteome</keyword>
<gene>
    <name evidence="2" type="ORF">RMCC_4845</name>
</gene>
<sequence>MLVDHTALFFDLFSQCGVATHVIADLPDAGKQERVVEDGVTHPDAVGAELPGIADEARGMSQRPYGYWTVVGGHPADPVCSDHDSPSTEIGGAGRRHDSGGPSADDNDVCLY</sequence>
<comment type="caution">
    <text evidence="2">The sequence shown here is derived from an EMBL/GenBank/DDBJ whole genome shotgun (WGS) entry which is preliminary data.</text>
</comment>
<feature type="region of interest" description="Disordered" evidence="1">
    <location>
        <begin position="76"/>
        <end position="108"/>
    </location>
</feature>
<dbReference type="AlphaFoldDB" id="A0A117IBH5"/>
<name>A0A117IBH5_MYCCR</name>
<evidence type="ECO:0000313" key="2">
    <source>
        <dbReference type="EMBL" id="GAS97880.1"/>
    </source>
</evidence>
<dbReference type="EMBL" id="BCSY01000076">
    <property type="protein sequence ID" value="GAS97880.1"/>
    <property type="molecule type" value="Genomic_DNA"/>
</dbReference>
<protein>
    <submittedName>
        <fullName evidence="2">Uncharacterized protein</fullName>
    </submittedName>
</protein>
<reference evidence="3" key="1">
    <citation type="journal article" date="2016" name="Genome Announc.">
        <title>Draft Genome Sequences of Five Rapidly Growing Mycobacterium Species, M. thermoresistibile, M. fortuitum subsp. acetamidolyticum, M. canariasense, M. brisbanense, and M. novocastrense.</title>
        <authorList>
            <person name="Katahira K."/>
            <person name="Ogura Y."/>
            <person name="Gotoh Y."/>
            <person name="Hayashi T."/>
        </authorList>
    </citation>
    <scope>NUCLEOTIDE SEQUENCE [LARGE SCALE GENOMIC DNA]</scope>
    <source>
        <strain evidence="3">JCM15298</strain>
    </source>
</reference>
<evidence type="ECO:0000256" key="1">
    <source>
        <dbReference type="SAM" id="MobiDB-lite"/>
    </source>
</evidence>
<dbReference type="Proteomes" id="UP000069443">
    <property type="component" value="Unassembled WGS sequence"/>
</dbReference>